<evidence type="ECO:0000313" key="5">
    <source>
        <dbReference type="Proteomes" id="UP000646738"/>
    </source>
</evidence>
<dbReference type="Gene3D" id="3.20.20.30">
    <property type="entry name" value="Luciferase-like domain"/>
    <property type="match status" value="1"/>
</dbReference>
<dbReference type="NCBIfam" id="TIGR03558">
    <property type="entry name" value="oxido_grp_1"/>
    <property type="match status" value="1"/>
</dbReference>
<keyword evidence="5" id="KW-1185">Reference proteome</keyword>
<feature type="region of interest" description="Disordered" evidence="2">
    <location>
        <begin position="154"/>
        <end position="213"/>
    </location>
</feature>
<protein>
    <recommendedName>
        <fullName evidence="3">Luciferase-like domain-containing protein</fullName>
    </recommendedName>
</protein>
<organism evidence="4 5">
    <name type="scientific">Streptomyces rubradiris</name>
    <name type="common">Streptomyces achromogenes subsp. rubradiris</name>
    <dbReference type="NCBI Taxonomy" id="285531"/>
    <lineage>
        <taxon>Bacteria</taxon>
        <taxon>Bacillati</taxon>
        <taxon>Actinomycetota</taxon>
        <taxon>Actinomycetes</taxon>
        <taxon>Kitasatosporales</taxon>
        <taxon>Streptomycetaceae</taxon>
        <taxon>Streptomyces</taxon>
    </lineage>
</organism>
<dbReference type="PANTHER" id="PTHR30137">
    <property type="entry name" value="LUCIFERASE-LIKE MONOOXYGENASE"/>
    <property type="match status" value="1"/>
</dbReference>
<reference evidence="5" key="1">
    <citation type="submission" date="2023-07" db="EMBL/GenBank/DDBJ databases">
        <title>Whole genome shotgun sequence of Streptomyces achromogenes subsp. rubradiris NBRC 14000.</title>
        <authorList>
            <person name="Komaki H."/>
            <person name="Tamura T."/>
        </authorList>
    </citation>
    <scope>NUCLEOTIDE SEQUENCE [LARGE SCALE GENOMIC DNA]</scope>
    <source>
        <strain evidence="5">NBRC 14000</strain>
    </source>
</reference>
<evidence type="ECO:0000259" key="3">
    <source>
        <dbReference type="Pfam" id="PF00296"/>
    </source>
</evidence>
<dbReference type="InterPro" id="IPR011251">
    <property type="entry name" value="Luciferase-like_dom"/>
</dbReference>
<evidence type="ECO:0000256" key="1">
    <source>
        <dbReference type="ARBA" id="ARBA00007789"/>
    </source>
</evidence>
<dbReference type="Pfam" id="PF00296">
    <property type="entry name" value="Bac_luciferase"/>
    <property type="match status" value="1"/>
</dbReference>
<dbReference type="InterPro" id="IPR019949">
    <property type="entry name" value="CmoO-like"/>
</dbReference>
<dbReference type="PANTHER" id="PTHR30137:SF6">
    <property type="entry name" value="LUCIFERASE-LIKE MONOOXYGENASE"/>
    <property type="match status" value="1"/>
</dbReference>
<evidence type="ECO:0000313" key="4">
    <source>
        <dbReference type="EMBL" id="GHI50293.1"/>
    </source>
</evidence>
<dbReference type="InterPro" id="IPR050766">
    <property type="entry name" value="Bact_Lucif_Oxidored"/>
</dbReference>
<dbReference type="SUPFAM" id="SSF51679">
    <property type="entry name" value="Bacterial luciferase-like"/>
    <property type="match status" value="1"/>
</dbReference>
<dbReference type="EMBL" id="BNEA01000001">
    <property type="protein sequence ID" value="GHI50293.1"/>
    <property type="molecule type" value="Genomic_DNA"/>
</dbReference>
<feature type="domain" description="Luciferase-like" evidence="3">
    <location>
        <begin position="1"/>
        <end position="160"/>
    </location>
</feature>
<comment type="caution">
    <text evidence="4">The sequence shown here is derived from an EMBL/GenBank/DDBJ whole genome shotgun (WGS) entry which is preliminary data.</text>
</comment>
<gene>
    <name evidence="4" type="ORF">Srubr_01390</name>
</gene>
<accession>A0ABQ3R385</accession>
<evidence type="ECO:0000256" key="2">
    <source>
        <dbReference type="SAM" id="MobiDB-lite"/>
    </source>
</evidence>
<proteinExistence type="predicted"/>
<comment type="similarity">
    <text evidence="1">To bacterial alkanal monooxygenase alpha and beta chains.</text>
</comment>
<sequence>MLPRHAPLAVAEQFALLAALHPGRIDLGVGRGPGTGPATARALRRADAHDFPQAVTELQAFLGEREWSPGHPYGTIRTVPGPVVPPPLWILGSSTYGARLAAAAGLRSAFAHHFGGGDAEHALRLYRDTFRPSAARDRPRTLITVTVVAADTAAEARRHAPPRNSSGRGSPGGCRTRCCPPTRRRPGSTAPPARSAPRPSSVTRSRSGRSWAG</sequence>
<dbReference type="RefSeq" id="WP_268257567.1">
    <property type="nucleotide sequence ID" value="NZ_BNCB01000003.1"/>
</dbReference>
<name>A0ABQ3R385_STRRR</name>
<dbReference type="InterPro" id="IPR036661">
    <property type="entry name" value="Luciferase-like_sf"/>
</dbReference>
<feature type="compositionally biased region" description="Low complexity" evidence="2">
    <location>
        <begin position="162"/>
        <end position="213"/>
    </location>
</feature>
<dbReference type="Proteomes" id="UP000646738">
    <property type="component" value="Unassembled WGS sequence"/>
</dbReference>